<reference evidence="2 3" key="1">
    <citation type="submission" date="2018-08" db="EMBL/GenBank/DDBJ databases">
        <title>Genomic Encyclopedia of Archaeal and Bacterial Type Strains, Phase II (KMG-II): from individual species to whole genera.</title>
        <authorList>
            <person name="Goeker M."/>
        </authorList>
    </citation>
    <scope>NUCLEOTIDE SEQUENCE [LARGE SCALE GENOMIC DNA]</scope>
    <source>
        <strain evidence="2 3">ATCC 27112</strain>
    </source>
</reference>
<keyword evidence="1" id="KW-0812">Transmembrane</keyword>
<name>A0A397RUV7_9MOLU</name>
<keyword evidence="1" id="KW-1133">Transmembrane helix</keyword>
<feature type="transmembrane region" description="Helical" evidence="1">
    <location>
        <begin position="20"/>
        <end position="43"/>
    </location>
</feature>
<feature type="transmembrane region" description="Helical" evidence="1">
    <location>
        <begin position="138"/>
        <end position="162"/>
    </location>
</feature>
<organism evidence="2 3">
    <name type="scientific">Anaeroplasma bactoclasticum</name>
    <dbReference type="NCBI Taxonomy" id="2088"/>
    <lineage>
        <taxon>Bacteria</taxon>
        <taxon>Bacillati</taxon>
        <taxon>Mycoplasmatota</taxon>
        <taxon>Mollicutes</taxon>
        <taxon>Anaeroplasmatales</taxon>
        <taxon>Anaeroplasmataceae</taxon>
        <taxon>Anaeroplasma</taxon>
    </lineage>
</organism>
<dbReference type="EMBL" id="QXEV01000003">
    <property type="protein sequence ID" value="RIA78120.1"/>
    <property type="molecule type" value="Genomic_DNA"/>
</dbReference>
<feature type="transmembrane region" description="Helical" evidence="1">
    <location>
        <begin position="101"/>
        <end position="126"/>
    </location>
</feature>
<keyword evidence="3" id="KW-1185">Reference proteome</keyword>
<dbReference type="RefSeq" id="WP_119015599.1">
    <property type="nucleotide sequence ID" value="NZ_QXEV01000003.1"/>
</dbReference>
<feature type="transmembrane region" description="Helical" evidence="1">
    <location>
        <begin position="209"/>
        <end position="229"/>
    </location>
</feature>
<evidence type="ECO:0000256" key="1">
    <source>
        <dbReference type="SAM" id="Phobius"/>
    </source>
</evidence>
<sequence>MLNVLKADLYRIVKDKMFIILLIIGAAISVVLPVALAGIYMGVAGGYNRAAVDSLYIVDVVASPSSAFGLVLGIFILIFLGKDATTLRNKVIGGISRKDIYFSNLLLCIILYVGLMLAHSLLTFVVTEIFFDIKAADFLYVFLGFLFKVFGYFVIAAMLSFFGQAFRTIALGIVLFVILAEVTVGFGSIVQALVPTMMGQPGYEHLEPLFKGLTIVSYALFQYSIGLTLQVEHNLMFCLTYFTSLVLFGMAFIGFGYLIMQKKDLK</sequence>
<comment type="caution">
    <text evidence="2">The sequence shown here is derived from an EMBL/GenBank/DDBJ whole genome shotgun (WGS) entry which is preliminary data.</text>
</comment>
<gene>
    <name evidence="2" type="ORF">EI71_00432</name>
</gene>
<evidence type="ECO:0008006" key="4">
    <source>
        <dbReference type="Google" id="ProtNLM"/>
    </source>
</evidence>
<evidence type="ECO:0000313" key="3">
    <source>
        <dbReference type="Proteomes" id="UP000266506"/>
    </source>
</evidence>
<keyword evidence="1" id="KW-0472">Membrane</keyword>
<proteinExistence type="predicted"/>
<protein>
    <recommendedName>
        <fullName evidence="4">ABC-2 family transporter</fullName>
    </recommendedName>
</protein>
<feature type="transmembrane region" description="Helical" evidence="1">
    <location>
        <begin position="169"/>
        <end position="189"/>
    </location>
</feature>
<feature type="transmembrane region" description="Helical" evidence="1">
    <location>
        <begin position="55"/>
        <end position="80"/>
    </location>
</feature>
<accession>A0A397RUV7</accession>
<dbReference type="InParanoid" id="A0A397RUV7"/>
<feature type="transmembrane region" description="Helical" evidence="1">
    <location>
        <begin position="236"/>
        <end position="260"/>
    </location>
</feature>
<dbReference type="Proteomes" id="UP000266506">
    <property type="component" value="Unassembled WGS sequence"/>
</dbReference>
<dbReference type="FunCoup" id="A0A397RUV7">
    <property type="interactions" value="69"/>
</dbReference>
<dbReference type="AlphaFoldDB" id="A0A397RUV7"/>
<evidence type="ECO:0000313" key="2">
    <source>
        <dbReference type="EMBL" id="RIA78120.1"/>
    </source>
</evidence>